<organism evidence="9 10">
    <name type="scientific">Symbiodinium natans</name>
    <dbReference type="NCBI Taxonomy" id="878477"/>
    <lineage>
        <taxon>Eukaryota</taxon>
        <taxon>Sar</taxon>
        <taxon>Alveolata</taxon>
        <taxon>Dinophyceae</taxon>
        <taxon>Suessiales</taxon>
        <taxon>Symbiodiniaceae</taxon>
        <taxon>Symbiodinium</taxon>
    </lineage>
</organism>
<accession>A0A812TDA6</accession>
<dbReference type="EMBL" id="CAJNDS010002562">
    <property type="protein sequence ID" value="CAE7526459.1"/>
    <property type="molecule type" value="Genomic_DNA"/>
</dbReference>
<feature type="domain" description="RZ-type" evidence="8">
    <location>
        <begin position="1"/>
        <end position="75"/>
    </location>
</feature>
<evidence type="ECO:0000256" key="2">
    <source>
        <dbReference type="ARBA" id="ARBA00022490"/>
    </source>
</evidence>
<dbReference type="PROSITE" id="PS51981">
    <property type="entry name" value="ZF_RZ"/>
    <property type="match status" value="1"/>
</dbReference>
<dbReference type="InterPro" id="IPR019446">
    <property type="entry name" value="BMT5-like"/>
</dbReference>
<evidence type="ECO:0000256" key="6">
    <source>
        <dbReference type="ARBA" id="ARBA00022859"/>
    </source>
</evidence>
<dbReference type="GO" id="GO:0002376">
    <property type="term" value="P:immune system process"/>
    <property type="evidence" value="ECO:0007669"/>
    <property type="project" value="UniProtKB-KW"/>
</dbReference>
<comment type="caution">
    <text evidence="9">The sequence shown here is derived from an EMBL/GenBank/DDBJ whole genome shotgun (WGS) entry which is preliminary data.</text>
</comment>
<evidence type="ECO:0000256" key="4">
    <source>
        <dbReference type="ARBA" id="ARBA00022771"/>
    </source>
</evidence>
<dbReference type="InterPro" id="IPR046439">
    <property type="entry name" value="ZF_RZ_dom"/>
</dbReference>
<dbReference type="Gene3D" id="3.40.50.150">
    <property type="entry name" value="Vaccinia Virus protein VP39"/>
    <property type="match status" value="1"/>
</dbReference>
<dbReference type="AlphaFoldDB" id="A0A812TDA6"/>
<reference evidence="9" key="1">
    <citation type="submission" date="2021-02" db="EMBL/GenBank/DDBJ databases">
        <authorList>
            <person name="Dougan E. K."/>
            <person name="Rhodes N."/>
            <person name="Thang M."/>
            <person name="Chan C."/>
        </authorList>
    </citation>
    <scope>NUCLEOTIDE SEQUENCE</scope>
</reference>
<dbReference type="InterPro" id="IPR029063">
    <property type="entry name" value="SAM-dependent_MTases_sf"/>
</dbReference>
<dbReference type="PANTHER" id="PTHR22605">
    <property type="entry name" value="RZ-TYPE DOMAIN-CONTAINING PROTEIN"/>
    <property type="match status" value="1"/>
</dbReference>
<evidence type="ECO:0000256" key="5">
    <source>
        <dbReference type="ARBA" id="ARBA00022833"/>
    </source>
</evidence>
<name>A0A812TDA6_9DINO</name>
<keyword evidence="2" id="KW-0963">Cytoplasm</keyword>
<keyword evidence="3" id="KW-0479">Metal-binding</keyword>
<dbReference type="Pfam" id="PF20173">
    <property type="entry name" value="ZnF_RZ-type"/>
    <property type="match status" value="1"/>
</dbReference>
<dbReference type="PANTHER" id="PTHR22605:SF1">
    <property type="entry name" value="RZ-TYPE DOMAIN-CONTAINING PROTEIN"/>
    <property type="match status" value="1"/>
</dbReference>
<dbReference type="GO" id="GO:0004842">
    <property type="term" value="F:ubiquitin-protein transferase activity"/>
    <property type="evidence" value="ECO:0007669"/>
    <property type="project" value="InterPro"/>
</dbReference>
<protein>
    <submittedName>
        <fullName evidence="9">HIPP41 protein</fullName>
    </submittedName>
</protein>
<sequence>MPDDEEQVILQALNEGNFNAHWRGHTRYDCQCGYRFIVADCGQAVQESTCPQCRRRIGGYEYARHGNRRVDAKPIVNAASLQSKSGYFLHGASRERRLSVRKISPLSFRALHFLLHSAFLAKLMETSAGAVQNIMSILEHIRADWDVLSQILGAPPAGLLMDIAGKLMFASRSTAQPALTESERPEWERRFAEMIIEPCMDSVQRAEFDAQLSWDKVAGHAEETLPLLLLDRLPPPSSRPARGAEDARGTMPETTQAHRLAPRGCRCLELGAGNFSFALSLARARGAEGLTATTLEAMDVVQARYSRLDDRIVTEIAELEALGVRLMAGVDGTMLQRFVGVEQFDVVVFNFPHAGTFNDSASKITCSDHGALLDGLFGSVRSALAANGCFCLALLKSQFARWQVQQRASNQGYRLVSHEMFDRTSFSEYRPVWGDDRDFTRASQPWQIYSGEEPRIYRFQLKQRSAPTSTANPTGIGKSKPVEAALEAVIGTVCDEAPLFCHRMLRLVDKPSLPKMEREFQSKLALRERYPLLSAWLQARQDLELTRHLAVVLDWVRFVQHHFAFKVARDESRMTVYQALQKLENQSNEFGQMPPQASQVTAAGRGRQLFDRFCAAWAECRGCRKLPPVGPMSHSSSLSLSCVDETTEEGSYVLALVEDLAGRQNAFVEACLEIASRREGPSAQRVRSVTEYWFHQGRVSLPSVKMQDLQPMHLVHLDHRSSLPEEGWFQVAGSAGALAAWETSGLSSADIERPDLLVAGSTCIFDWELLEQQLAEKVLQKAVHLDTDTSMDQFPFSGEAFLHRYTFLEEACSFVAQEPSPDGPRQFLLDSGSLQAALAAVRRLKPQPELPVSDFCLRWFHESHLQHLTSQEQCKGLQVKHLVHLFEVAELHASDEALQQHLLSKAYCAELPASLAHMNRWGGDAAVVVLDTLRRVVMRFLLHGRAWPPEDDVSYFLESAMRKIPELDVQSVSGFFDGMKLKHVGAALEHARKVSPESDPLL</sequence>
<dbReference type="SUPFAM" id="SSF53335">
    <property type="entry name" value="S-adenosyl-L-methionine-dependent methyltransferases"/>
    <property type="match status" value="1"/>
</dbReference>
<dbReference type="Proteomes" id="UP000604046">
    <property type="component" value="Unassembled WGS sequence"/>
</dbReference>
<keyword evidence="5" id="KW-0862">Zinc</keyword>
<comment type="subcellular location">
    <subcellularLocation>
        <location evidence="1">Cytoplasm</location>
    </subcellularLocation>
</comment>
<evidence type="ECO:0000259" key="8">
    <source>
        <dbReference type="PROSITE" id="PS51981"/>
    </source>
</evidence>
<dbReference type="GO" id="GO:0070475">
    <property type="term" value="P:rRNA base methylation"/>
    <property type="evidence" value="ECO:0007669"/>
    <property type="project" value="InterPro"/>
</dbReference>
<evidence type="ECO:0000313" key="10">
    <source>
        <dbReference type="Proteomes" id="UP000604046"/>
    </source>
</evidence>
<feature type="region of interest" description="Disordered" evidence="7">
    <location>
        <begin position="235"/>
        <end position="256"/>
    </location>
</feature>
<dbReference type="GO" id="GO:0008270">
    <property type="term" value="F:zinc ion binding"/>
    <property type="evidence" value="ECO:0007669"/>
    <property type="project" value="UniProtKB-KW"/>
</dbReference>
<evidence type="ECO:0000256" key="3">
    <source>
        <dbReference type="ARBA" id="ARBA00022723"/>
    </source>
</evidence>
<dbReference type="GO" id="GO:0070042">
    <property type="term" value="F:rRNA (uridine-N3-)-methyltransferase activity"/>
    <property type="evidence" value="ECO:0007669"/>
    <property type="project" value="InterPro"/>
</dbReference>
<dbReference type="Pfam" id="PF10354">
    <property type="entry name" value="BMT5-like"/>
    <property type="match status" value="1"/>
</dbReference>
<proteinExistence type="predicted"/>
<evidence type="ECO:0000313" key="9">
    <source>
        <dbReference type="EMBL" id="CAE7526459.1"/>
    </source>
</evidence>
<dbReference type="InterPro" id="IPR031248">
    <property type="entry name" value="RNF213"/>
</dbReference>
<gene>
    <name evidence="9" type="primary">HIPP41</name>
    <name evidence="9" type="ORF">SNAT2548_LOCUS29470</name>
</gene>
<keyword evidence="10" id="KW-1185">Reference proteome</keyword>
<dbReference type="GO" id="GO:0005737">
    <property type="term" value="C:cytoplasm"/>
    <property type="evidence" value="ECO:0007669"/>
    <property type="project" value="UniProtKB-SubCell"/>
</dbReference>
<dbReference type="OrthoDB" id="273345at2759"/>
<keyword evidence="4" id="KW-0863">Zinc-finger</keyword>
<evidence type="ECO:0000256" key="1">
    <source>
        <dbReference type="ARBA" id="ARBA00004496"/>
    </source>
</evidence>
<dbReference type="GO" id="GO:0016887">
    <property type="term" value="F:ATP hydrolysis activity"/>
    <property type="evidence" value="ECO:0007669"/>
    <property type="project" value="InterPro"/>
</dbReference>
<evidence type="ECO:0000256" key="7">
    <source>
        <dbReference type="SAM" id="MobiDB-lite"/>
    </source>
</evidence>
<keyword evidence="6" id="KW-0391">Immunity</keyword>